<evidence type="ECO:0000259" key="2">
    <source>
        <dbReference type="Pfam" id="PF22422"/>
    </source>
</evidence>
<dbReference type="RefSeq" id="WP_192756028.1">
    <property type="nucleotide sequence ID" value="NZ_BAABJL010000070.1"/>
</dbReference>
<name>A0A927N8T5_9ACTN</name>
<dbReference type="EMBL" id="JADBEM010000001">
    <property type="protein sequence ID" value="MBE1613103.1"/>
    <property type="molecule type" value="Genomic_DNA"/>
</dbReference>
<comment type="caution">
    <text evidence="3">The sequence shown here is derived from an EMBL/GenBank/DDBJ whole genome shotgun (WGS) entry which is preliminary data.</text>
</comment>
<keyword evidence="4" id="KW-1185">Reference proteome</keyword>
<accession>A0A927N8T5</accession>
<dbReference type="Proteomes" id="UP000638648">
    <property type="component" value="Unassembled WGS sequence"/>
</dbReference>
<dbReference type="InterPro" id="IPR054491">
    <property type="entry name" value="MGH1-like_GH"/>
</dbReference>
<sequence length="679" mass="72325">MPARYTLEDFAFDLRQGIAPAHLWVGSGRTTVGVDAATVCGVRGSFAPPYAAPDSSLRVEFEVDGVRIPDGTRAGIAGAGRGLLHAEGTWWPHQVTRRGTYHQYRDGRLMSLGVHSTLTPLHEQAGYALRIAVRNRADHPVTLTVRPVLDPGGPCQVPLGEWGWSPPTPGTPASEVGRGRWRAGDVAVELSTEDLSQVVPAGAEVDVVLAVRLGAVGELPPATSIRTWDEAAVRRWGARAETALANLPRLETDVPGLDAYWRRSLASGLVCLWDHPGFVTSPFVATSGVDGGALCSYAWDTGGYAPHTLSLLLGESTPQVLEALMAADLSKSYAIAPDGTGLGVPYAYSGSSLVALANAMAAQQGISAELVGRLFETVTAIDAHFPAVGELCDYGTQHNLLEMRSSGWEHVVASPNAERAWSLDTLAALAEASGAGLPVTSMRERADRIRRAVANDLWDPDARWFASRYPDGDTEIVYSIQAFDALRSGACTPAMAAALLERIRPGAFLGTYGVSSVSAEDDVHYELGDVDWSGGGAYTGEGPLLALTLWERGEPDLAWDVLRRLLWMGEHFPYFPQEHYCDRPGTPPVGRRGNIVAGLAGAEAILTGLAGLRPQPDGSLVISPGTPPGHVTLRGLRFRGHDVDVHLSPTDREVAVDGQQIPLEEGGRTVVVGGRDQKP</sequence>
<organism evidence="3 4">
    <name type="scientific">Actinopolymorpha pittospori</name>
    <dbReference type="NCBI Taxonomy" id="648752"/>
    <lineage>
        <taxon>Bacteria</taxon>
        <taxon>Bacillati</taxon>
        <taxon>Actinomycetota</taxon>
        <taxon>Actinomycetes</taxon>
        <taxon>Propionibacteriales</taxon>
        <taxon>Actinopolymorphaceae</taxon>
        <taxon>Actinopolymorpha</taxon>
    </lineage>
</organism>
<evidence type="ECO:0000313" key="3">
    <source>
        <dbReference type="EMBL" id="MBE1613103.1"/>
    </source>
</evidence>
<dbReference type="Pfam" id="PF22422">
    <property type="entry name" value="MGH1-like_GH"/>
    <property type="match status" value="1"/>
</dbReference>
<protein>
    <recommendedName>
        <fullName evidence="2">Mannosylglycerate hydrolase MGH1-like glycoside hydrolase domain-containing protein</fullName>
    </recommendedName>
</protein>
<dbReference type="InterPro" id="IPR008928">
    <property type="entry name" value="6-hairpin_glycosidase_sf"/>
</dbReference>
<reference evidence="3" key="1">
    <citation type="submission" date="2020-10" db="EMBL/GenBank/DDBJ databases">
        <title>Sequencing the genomes of 1000 actinobacteria strains.</title>
        <authorList>
            <person name="Klenk H.-P."/>
        </authorList>
    </citation>
    <scope>NUCLEOTIDE SEQUENCE</scope>
    <source>
        <strain evidence="3">DSM 45354</strain>
    </source>
</reference>
<feature type="region of interest" description="Disordered" evidence="1">
    <location>
        <begin position="159"/>
        <end position="178"/>
    </location>
</feature>
<evidence type="ECO:0000313" key="4">
    <source>
        <dbReference type="Proteomes" id="UP000638648"/>
    </source>
</evidence>
<dbReference type="SUPFAM" id="SSF48208">
    <property type="entry name" value="Six-hairpin glycosidases"/>
    <property type="match status" value="1"/>
</dbReference>
<feature type="domain" description="Mannosylglycerate hydrolase MGH1-like glycoside hydrolase" evidence="2">
    <location>
        <begin position="423"/>
        <end position="522"/>
    </location>
</feature>
<gene>
    <name evidence="3" type="ORF">HEB94_009951</name>
</gene>
<evidence type="ECO:0000256" key="1">
    <source>
        <dbReference type="SAM" id="MobiDB-lite"/>
    </source>
</evidence>
<dbReference type="AlphaFoldDB" id="A0A927N8T5"/>
<dbReference type="GO" id="GO:0005975">
    <property type="term" value="P:carbohydrate metabolic process"/>
    <property type="evidence" value="ECO:0007669"/>
    <property type="project" value="InterPro"/>
</dbReference>
<proteinExistence type="predicted"/>
<dbReference type="Gene3D" id="1.50.10.10">
    <property type="match status" value="1"/>
</dbReference>
<dbReference type="InterPro" id="IPR012341">
    <property type="entry name" value="6hp_glycosidase-like_sf"/>
</dbReference>